<gene>
    <name evidence="1" type="ORF">S01H1_02001</name>
</gene>
<comment type="caution">
    <text evidence="1">The sequence shown here is derived from an EMBL/GenBank/DDBJ whole genome shotgun (WGS) entry which is preliminary data.</text>
</comment>
<accession>X0ST32</accession>
<proteinExistence type="predicted"/>
<reference evidence="1" key="1">
    <citation type="journal article" date="2014" name="Front. Microbiol.">
        <title>High frequency of phylogenetically diverse reductive dehalogenase-homologous genes in deep subseafloor sedimentary metagenomes.</title>
        <authorList>
            <person name="Kawai M."/>
            <person name="Futagami T."/>
            <person name="Toyoda A."/>
            <person name="Takaki Y."/>
            <person name="Nishi S."/>
            <person name="Hori S."/>
            <person name="Arai W."/>
            <person name="Tsubouchi T."/>
            <person name="Morono Y."/>
            <person name="Uchiyama I."/>
            <person name="Ito T."/>
            <person name="Fujiyama A."/>
            <person name="Inagaki F."/>
            <person name="Takami H."/>
        </authorList>
    </citation>
    <scope>NUCLEOTIDE SEQUENCE</scope>
    <source>
        <strain evidence="1">Expedition CK06-06</strain>
    </source>
</reference>
<evidence type="ECO:0000313" key="1">
    <source>
        <dbReference type="EMBL" id="GAF84149.1"/>
    </source>
</evidence>
<dbReference type="AlphaFoldDB" id="X0ST32"/>
<organism evidence="1">
    <name type="scientific">marine sediment metagenome</name>
    <dbReference type="NCBI Taxonomy" id="412755"/>
    <lineage>
        <taxon>unclassified sequences</taxon>
        <taxon>metagenomes</taxon>
        <taxon>ecological metagenomes</taxon>
    </lineage>
</organism>
<name>X0ST32_9ZZZZ</name>
<sequence length="158" mass="17301">ANANVQAADANERAANIEKHNLELQTTLERERSARLKLEAQIAPRSLATAQREALDKALRSAPKPLTVELTLLGDQEARMYGEQILSILQGAKIQVNTIKVGIKAPPPYNIQITLQTNSAKSLSIKNAFEKANIPATFSFDNTDQFDAQILVGLKPIQ</sequence>
<protein>
    <submittedName>
        <fullName evidence="1">Uncharacterized protein</fullName>
    </submittedName>
</protein>
<dbReference type="EMBL" id="BARS01000920">
    <property type="protein sequence ID" value="GAF84149.1"/>
    <property type="molecule type" value="Genomic_DNA"/>
</dbReference>
<feature type="non-terminal residue" evidence="1">
    <location>
        <position position="1"/>
    </location>
</feature>